<keyword evidence="5 10" id="KW-0697">Rotamase</keyword>
<comment type="subcellular location">
    <subcellularLocation>
        <location evidence="2">Cell outer membrane</location>
    </subcellularLocation>
</comment>
<keyword evidence="8" id="KW-0998">Cell outer membrane</keyword>
<evidence type="ECO:0000256" key="2">
    <source>
        <dbReference type="ARBA" id="ARBA00004442"/>
    </source>
</evidence>
<dbReference type="InterPro" id="IPR036944">
    <property type="entry name" value="PPIase_FKBP_N_sf"/>
</dbReference>
<dbReference type="Pfam" id="PF00254">
    <property type="entry name" value="FKBP_C"/>
    <property type="match status" value="1"/>
</dbReference>
<keyword evidence="4" id="KW-0732">Signal</keyword>
<dbReference type="AlphaFoldDB" id="A0A0F7WT91"/>
<feature type="domain" description="PPIase FKBP-type" evidence="12">
    <location>
        <begin position="160"/>
        <end position="243"/>
    </location>
</feature>
<dbReference type="InterPro" id="IPR001179">
    <property type="entry name" value="PPIase_FKBP_dom"/>
</dbReference>
<dbReference type="EC" id="5.2.1.8" evidence="11"/>
<dbReference type="SUPFAM" id="SSF54534">
    <property type="entry name" value="FKBP-like"/>
    <property type="match status" value="1"/>
</dbReference>
<dbReference type="PANTHER" id="PTHR43811:SF19">
    <property type="entry name" value="39 KDA FK506-BINDING NUCLEAR PROTEIN"/>
    <property type="match status" value="1"/>
</dbReference>
<protein>
    <recommendedName>
        <fullName evidence="11">Peptidyl-prolyl cis-trans isomerase</fullName>
        <ecNumber evidence="11">5.2.1.8</ecNumber>
    </recommendedName>
</protein>
<comment type="function">
    <text evidence="9">PPIases accelerate the folding of proteins.</text>
</comment>
<dbReference type="PANTHER" id="PTHR43811">
    <property type="entry name" value="FKBP-TYPE PEPTIDYL-PROLYL CIS-TRANS ISOMERASE FKPA"/>
    <property type="match status" value="1"/>
</dbReference>
<dbReference type="EMBL" id="LN847051">
    <property type="protein sequence ID" value="CRI42781.1"/>
    <property type="molecule type" value="Genomic_DNA"/>
</dbReference>
<dbReference type="Gene3D" id="3.10.50.40">
    <property type="match status" value="1"/>
</dbReference>
<dbReference type="GO" id="GO:0003755">
    <property type="term" value="F:peptidyl-prolyl cis-trans isomerase activity"/>
    <property type="evidence" value="ECO:0007669"/>
    <property type="project" value="UniProtKB-UniRule"/>
</dbReference>
<organism evidence="13">
    <name type="scientific">Chlamydia pneumoniae</name>
    <name type="common">Chlamydophila pneumoniae</name>
    <dbReference type="NCBI Taxonomy" id="83558"/>
    <lineage>
        <taxon>Bacteria</taxon>
        <taxon>Pseudomonadati</taxon>
        <taxon>Chlamydiota</taxon>
        <taxon>Chlamydiia</taxon>
        <taxon>Chlamydiales</taxon>
        <taxon>Chlamydiaceae</taxon>
        <taxon>Chlamydia/Chlamydophila group</taxon>
        <taxon>Chlamydia</taxon>
    </lineage>
</organism>
<evidence type="ECO:0000256" key="8">
    <source>
        <dbReference type="ARBA" id="ARBA00023237"/>
    </source>
</evidence>
<keyword evidence="7 10" id="KW-0413">Isomerase</keyword>
<gene>
    <name evidence="13" type="primary">mip</name>
    <name evidence="13" type="ORF">BN1224_DC9_BU_01060</name>
</gene>
<dbReference type="GO" id="GO:0006457">
    <property type="term" value="P:protein folding"/>
    <property type="evidence" value="ECO:0007669"/>
    <property type="project" value="InterPro"/>
</dbReference>
<evidence type="ECO:0000256" key="7">
    <source>
        <dbReference type="ARBA" id="ARBA00023235"/>
    </source>
</evidence>
<evidence type="ECO:0000256" key="11">
    <source>
        <dbReference type="RuleBase" id="RU003915"/>
    </source>
</evidence>
<evidence type="ECO:0000256" key="9">
    <source>
        <dbReference type="ARBA" id="ARBA00056164"/>
    </source>
</evidence>
<evidence type="ECO:0000256" key="3">
    <source>
        <dbReference type="ARBA" id="ARBA00006577"/>
    </source>
</evidence>
<dbReference type="PROSITE" id="PS51257">
    <property type="entry name" value="PROKAR_LIPOPROTEIN"/>
    <property type="match status" value="1"/>
</dbReference>
<dbReference type="PROSITE" id="PS50059">
    <property type="entry name" value="FKBP_PPIASE"/>
    <property type="match status" value="1"/>
</dbReference>
<dbReference type="InterPro" id="IPR000774">
    <property type="entry name" value="PPIase_FKBP_N"/>
</dbReference>
<comment type="catalytic activity">
    <reaction evidence="1 10 11">
        <text>[protein]-peptidylproline (omega=180) = [protein]-peptidylproline (omega=0)</text>
        <dbReference type="Rhea" id="RHEA:16237"/>
        <dbReference type="Rhea" id="RHEA-COMP:10747"/>
        <dbReference type="Rhea" id="RHEA-COMP:10748"/>
        <dbReference type="ChEBI" id="CHEBI:83833"/>
        <dbReference type="ChEBI" id="CHEBI:83834"/>
        <dbReference type="EC" id="5.2.1.8"/>
    </reaction>
</comment>
<dbReference type="FunFam" id="3.10.50.40:FF:000060">
    <property type="entry name" value="Peptidyl-prolyl cis-trans isomerase"/>
    <property type="match status" value="1"/>
</dbReference>
<dbReference type="GO" id="GO:0009279">
    <property type="term" value="C:cell outer membrane"/>
    <property type="evidence" value="ECO:0007669"/>
    <property type="project" value="UniProtKB-SubCell"/>
</dbReference>
<proteinExistence type="inferred from homology"/>
<dbReference type="Pfam" id="PF01346">
    <property type="entry name" value="FKBP_N"/>
    <property type="match status" value="1"/>
</dbReference>
<keyword evidence="6" id="KW-0472">Membrane</keyword>
<evidence type="ECO:0000256" key="10">
    <source>
        <dbReference type="PROSITE-ProRule" id="PRU00277"/>
    </source>
</evidence>
<evidence type="ECO:0000256" key="5">
    <source>
        <dbReference type="ARBA" id="ARBA00023110"/>
    </source>
</evidence>
<comment type="similarity">
    <text evidence="3 11">Belongs to the FKBP-type PPIase family.</text>
</comment>
<evidence type="ECO:0000259" key="12">
    <source>
        <dbReference type="PROSITE" id="PS50059"/>
    </source>
</evidence>
<name>A0A0F7WT91_CHLPN</name>
<dbReference type="InterPro" id="IPR046357">
    <property type="entry name" value="PPIase_dom_sf"/>
</dbReference>
<evidence type="ECO:0000256" key="6">
    <source>
        <dbReference type="ARBA" id="ARBA00023136"/>
    </source>
</evidence>
<evidence type="ECO:0000313" key="13">
    <source>
        <dbReference type="EMBL" id="CRI42781.1"/>
    </source>
</evidence>
<accession>A0A0F7WT91</accession>
<evidence type="ECO:0000256" key="4">
    <source>
        <dbReference type="ARBA" id="ARBA00022729"/>
    </source>
</evidence>
<dbReference type="Gene3D" id="1.10.287.460">
    <property type="entry name" value="Peptidyl-prolyl cis-trans isomerase, FKBP-type, N-terminal domain"/>
    <property type="match status" value="1"/>
</dbReference>
<reference evidence="13" key="1">
    <citation type="submission" date="2015-05" db="EMBL/GenBank/DDBJ databases">
        <authorList>
            <person name="Rattei Thomas"/>
        </authorList>
    </citation>
    <scope>NUCLEOTIDE SEQUENCE</scope>
    <source>
        <strain evidence="13">DC9</strain>
    </source>
</reference>
<sequence>MNRRWNLVLATVALALSVASCDVRSKDKDKDQGSLVEYKDNKDTNDIELSDNQKLSRTFGHLLARQLRKSEDMFFDIAEVAKGLQAELVCKSAPLTETEYEEKMAEVQKLVFEKKSKENLSLAEKFLKENSKNAGVVEVQPSKLQYKIIKEGAGKAISGKPSALLHYKGSFINGQVFSSSEGNNEPILLPLGQTIPGFALGIQGMKEGETRVLYIHPDLAYGTAGQLPPNSLLIFEINLIQASADEVAAVPQEGNQGE</sequence>
<evidence type="ECO:0000256" key="1">
    <source>
        <dbReference type="ARBA" id="ARBA00000971"/>
    </source>
</evidence>